<dbReference type="Proteomes" id="UP000516093">
    <property type="component" value="Plasmid p_unnamed4"/>
</dbReference>
<evidence type="ECO:0000259" key="1">
    <source>
        <dbReference type="Pfam" id="PF10137"/>
    </source>
</evidence>
<name>A0A7H0H1X4_9BACT</name>
<keyword evidence="3" id="KW-1185">Reference proteome</keyword>
<reference evidence="2 3" key="1">
    <citation type="submission" date="2020-08" db="EMBL/GenBank/DDBJ databases">
        <title>Genome sequence of Hymenobacter qilianensis JCM 19763T.</title>
        <authorList>
            <person name="Hyun D.-W."/>
            <person name="Bae J.-W."/>
        </authorList>
    </citation>
    <scope>NUCLEOTIDE SEQUENCE [LARGE SCALE GENOMIC DNA]</scope>
    <source>
        <strain evidence="2 3">JCM 19763</strain>
        <plasmid evidence="2 3">p_unnamed4</plasmid>
    </source>
</reference>
<evidence type="ECO:0000313" key="3">
    <source>
        <dbReference type="Proteomes" id="UP000516093"/>
    </source>
</evidence>
<dbReference type="AlphaFoldDB" id="A0A7H0H1X4"/>
<dbReference type="GO" id="GO:0050135">
    <property type="term" value="F:NADP+ nucleosidase activity"/>
    <property type="evidence" value="ECO:0007669"/>
    <property type="project" value="InterPro"/>
</dbReference>
<dbReference type="KEGG" id="hqi:H9L05_22595"/>
<keyword evidence="2" id="KW-0614">Plasmid</keyword>
<dbReference type="RefSeq" id="WP_187734699.1">
    <property type="nucleotide sequence ID" value="NZ_BMFN01000008.1"/>
</dbReference>
<protein>
    <submittedName>
        <fullName evidence="2">Nucleotide-binding protein</fullName>
    </submittedName>
</protein>
<evidence type="ECO:0000313" key="2">
    <source>
        <dbReference type="EMBL" id="QNP54540.1"/>
    </source>
</evidence>
<feature type="domain" description="CD-NTase-associated protein 12/Pycsar effector protein TIR" evidence="1">
    <location>
        <begin position="124"/>
        <end position="236"/>
    </location>
</feature>
<sequence>MIKNILEMLNDKSHGQLKNLYFTIKTGDTIWEHKAIEDFIDEYRKKPEEASVNVNYDYHVYNIPHTFRFTLVFYNDDFGVNTVVTVEDERDIKPHITRVFSLLDDALETSLVVPTKINKVSPVIFIGHGGSLQWRNLKDHLVDQHGYKVEAYETGARGGHTIRDILDDMLNNATFALLVLTAEDEMKGGEKRARQNVIHETGLFQGKLGFSRAIVLLEEGAEEFSNIYGIQQLRFKKDNIKETFGDVLAILKREFNT</sequence>
<proteinExistence type="predicted"/>
<dbReference type="EMBL" id="CP060788">
    <property type="protein sequence ID" value="QNP54540.1"/>
    <property type="molecule type" value="Genomic_DNA"/>
</dbReference>
<gene>
    <name evidence="2" type="ORF">H9L05_22595</name>
</gene>
<geneLocation type="plasmid" evidence="2 3">
    <name>p_unnamed4</name>
</geneLocation>
<organism evidence="2 3">
    <name type="scientific">Hymenobacter qilianensis</name>
    <dbReference type="NCBI Taxonomy" id="1385715"/>
    <lineage>
        <taxon>Bacteria</taxon>
        <taxon>Pseudomonadati</taxon>
        <taxon>Bacteroidota</taxon>
        <taxon>Cytophagia</taxon>
        <taxon>Cytophagales</taxon>
        <taxon>Hymenobacteraceae</taxon>
        <taxon>Hymenobacter</taxon>
    </lineage>
</organism>
<dbReference type="Pfam" id="PF10137">
    <property type="entry name" value="CAP12-PCTIR_TIR"/>
    <property type="match status" value="1"/>
</dbReference>
<dbReference type="InterPro" id="IPR019302">
    <property type="entry name" value="CAP12/PCTIR_TIR_dom"/>
</dbReference>
<accession>A0A7H0H1X4</accession>